<proteinExistence type="predicted"/>
<dbReference type="InterPro" id="IPR036390">
    <property type="entry name" value="WH_DNA-bd_sf"/>
</dbReference>
<keyword evidence="5" id="KW-0539">Nucleus</keyword>
<name>M5GA97_DACPD</name>
<accession>M5GA97</accession>
<feature type="compositionally biased region" description="Low complexity" evidence="9">
    <location>
        <begin position="650"/>
        <end position="672"/>
    </location>
</feature>
<dbReference type="PROSITE" id="PS00434">
    <property type="entry name" value="HSF_DOMAIN"/>
    <property type="match status" value="1"/>
</dbReference>
<dbReference type="Pfam" id="PF00072">
    <property type="entry name" value="Response_reg"/>
    <property type="match status" value="1"/>
</dbReference>
<evidence type="ECO:0000256" key="5">
    <source>
        <dbReference type="ARBA" id="ARBA00023242"/>
    </source>
</evidence>
<dbReference type="STRING" id="1858805.M5GA97"/>
<evidence type="ECO:0000313" key="12">
    <source>
        <dbReference type="Proteomes" id="UP000030653"/>
    </source>
</evidence>
<dbReference type="CDD" id="cd17546">
    <property type="entry name" value="REC_hyHK_CKI1_RcsC-like"/>
    <property type="match status" value="1"/>
</dbReference>
<comment type="subcellular location">
    <subcellularLocation>
        <location evidence="1">Nucleus</location>
    </subcellularLocation>
</comment>
<dbReference type="InterPro" id="IPR000232">
    <property type="entry name" value="HSF_DNA-bd"/>
</dbReference>
<evidence type="ECO:0000256" key="8">
    <source>
        <dbReference type="SAM" id="Coils"/>
    </source>
</evidence>
<feature type="compositionally biased region" description="Low complexity" evidence="9">
    <location>
        <begin position="228"/>
        <end position="246"/>
    </location>
</feature>
<feature type="region of interest" description="Disordered" evidence="9">
    <location>
        <begin position="640"/>
        <end position="678"/>
    </location>
</feature>
<dbReference type="Gene3D" id="3.40.50.2300">
    <property type="match status" value="1"/>
</dbReference>
<dbReference type="Pfam" id="PF00447">
    <property type="entry name" value="HSF_DNA-bind"/>
    <property type="match status" value="1"/>
</dbReference>
<dbReference type="PROSITE" id="PS50110">
    <property type="entry name" value="RESPONSE_REGULATORY"/>
    <property type="match status" value="1"/>
</dbReference>
<feature type="region of interest" description="Disordered" evidence="9">
    <location>
        <begin position="367"/>
        <end position="404"/>
    </location>
</feature>
<comment type="subunit">
    <text evidence="6">Homotrimer. Homotrimerization increases the affinity of HSF1 to DNA. Interacts with transcriptional coregulator SSA1 on chromatin.</text>
</comment>
<dbReference type="Gene3D" id="1.10.10.10">
    <property type="entry name" value="Winged helix-like DNA-binding domain superfamily/Winged helix DNA-binding domain"/>
    <property type="match status" value="1"/>
</dbReference>
<dbReference type="SUPFAM" id="SSF52172">
    <property type="entry name" value="CheY-like"/>
    <property type="match status" value="1"/>
</dbReference>
<dbReference type="GO" id="GO:0005634">
    <property type="term" value="C:nucleus"/>
    <property type="evidence" value="ECO:0007669"/>
    <property type="project" value="UniProtKB-SubCell"/>
</dbReference>
<dbReference type="GO" id="GO:0003700">
    <property type="term" value="F:DNA-binding transcription factor activity"/>
    <property type="evidence" value="ECO:0007669"/>
    <property type="project" value="InterPro"/>
</dbReference>
<evidence type="ECO:0000313" key="11">
    <source>
        <dbReference type="EMBL" id="EJU00813.1"/>
    </source>
</evidence>
<keyword evidence="3" id="KW-0238">DNA-binding</keyword>
<dbReference type="PRINTS" id="PR00056">
    <property type="entry name" value="HSFDOMAIN"/>
</dbReference>
<evidence type="ECO:0000256" key="3">
    <source>
        <dbReference type="ARBA" id="ARBA00023125"/>
    </source>
</evidence>
<dbReference type="SUPFAM" id="SSF46785">
    <property type="entry name" value="Winged helix' DNA-binding domain"/>
    <property type="match status" value="1"/>
</dbReference>
<dbReference type="SMART" id="SM00448">
    <property type="entry name" value="REC"/>
    <property type="match status" value="1"/>
</dbReference>
<sequence length="923" mass="98284">MGAPYPHQHYPQPHSAHPQSARYAGGLPTPTSSAPAHHGYSDHGSRTATLPPPRPSGQAQLPPLAESRASTSASINAAAAAAAAQLKDDDSLPATSDFVKKLFRMLEDPSFSNVVSWNPVGDAFVVRDMTEFTKTILPRLFKHSNFASFVRQLNKYDFHKVKNPDDTYGEHSWTFQHPDFRADRRDMLENIKRKVPAAKKARPSTPTVAPSPPATNGTSAHGANGVHPASPVAANVPSSSTATPPNGSVIPASVSSQLAQHSSHISQHSSAISILQNQVVELTRNLEGAQRQISELTSLYQRNLDELISVRQALAEQDSVVGGIMGYTVRNTTKVEPVVNGIGHPVQRYQNGQYAVQMNGQMHAAVQQPIPQQQVMQQQQSAHTSPAHSPSSARARNASLMEAAQAQAAAQMQAQADAQAQSVQAAQMAQIAEAQAQAHAQMQVQAAHARAQAQANAEAVAVAQAQAAAHAHAQAQAEAHMQMKTDPGMANAYAGMPGSAQTSPTHVNPQATLAAGAQMQMTGMPAEMPQMEQAAMPVPAANADPAYGINNLVPDPSTVAAMGALPLTPGSFSRMQAAVGMLPDLTDGLGNPSMQMVTPADLFSSLGNTLGAPLSPGTMEALGFEMPMFTLQDSNGAPVVSVGPILQTNSSSSSPPSKSPPGSASGPRPQASKVRRFSKSKSSIPVILWNQTPKVLVVDDDIVSRGLSKKWLSKFGIDAAVAKDGAEAVRLAQTREFNLMLMDIVMPVIDGIGATNMIRQFDRSTPIVPMTSNDSPANLASYVSHGMTGILRKPFNRDSLLALLETHLHRLQARDVHFPPDRPPSPSRPLVQASITEIEDESDEEDTEQVKATPLGDVKKNLSKEEFGRVLANLRGFGLDLTAGNPVNPDSTPVMQTSVSQNKRVLVDAEMPEAKRQRFQVMQ</sequence>
<keyword evidence="2" id="KW-0805">Transcription regulation</keyword>
<keyword evidence="8" id="KW-0175">Coiled coil</keyword>
<keyword evidence="4" id="KW-0804">Transcription</keyword>
<feature type="modified residue" description="4-aspartylphosphate" evidence="7">
    <location>
        <position position="743"/>
    </location>
</feature>
<dbReference type="InterPro" id="IPR001789">
    <property type="entry name" value="Sig_transdc_resp-reg_receiver"/>
</dbReference>
<dbReference type="InterPro" id="IPR036388">
    <property type="entry name" value="WH-like_DNA-bd_sf"/>
</dbReference>
<feature type="domain" description="Response regulatory" evidence="10">
    <location>
        <begin position="694"/>
        <end position="808"/>
    </location>
</feature>
<dbReference type="Proteomes" id="UP000030653">
    <property type="component" value="Unassembled WGS sequence"/>
</dbReference>
<dbReference type="PANTHER" id="PTHR10015:SF361">
    <property type="entry name" value="TRANSCRIPTION FACTOR SKN7"/>
    <property type="match status" value="1"/>
</dbReference>
<dbReference type="RefSeq" id="XP_040627710.1">
    <property type="nucleotide sequence ID" value="XM_040773117.1"/>
</dbReference>
<feature type="coiled-coil region" evidence="8">
    <location>
        <begin position="272"/>
        <end position="306"/>
    </location>
</feature>
<dbReference type="GO" id="GO:0000160">
    <property type="term" value="P:phosphorelay signal transduction system"/>
    <property type="evidence" value="ECO:0007669"/>
    <property type="project" value="InterPro"/>
</dbReference>
<dbReference type="HOGENOM" id="CLU_008776_1_1_1"/>
<keyword evidence="7" id="KW-0597">Phosphoprotein</keyword>
<dbReference type="GeneID" id="63688179"/>
<dbReference type="PANTHER" id="PTHR10015">
    <property type="entry name" value="HEAT SHOCK TRANSCRIPTION FACTOR"/>
    <property type="match status" value="1"/>
</dbReference>
<feature type="region of interest" description="Disordered" evidence="9">
    <location>
        <begin position="194"/>
        <end position="255"/>
    </location>
</feature>
<evidence type="ECO:0000259" key="10">
    <source>
        <dbReference type="PROSITE" id="PS50110"/>
    </source>
</evidence>
<gene>
    <name evidence="11" type="ORF">DACRYDRAFT_23137</name>
</gene>
<evidence type="ECO:0000256" key="4">
    <source>
        <dbReference type="ARBA" id="ARBA00023163"/>
    </source>
</evidence>
<protein>
    <recommendedName>
        <fullName evidence="10">Response regulatory domain-containing protein</fullName>
    </recommendedName>
</protein>
<dbReference type="AlphaFoldDB" id="M5GA97"/>
<dbReference type="SMART" id="SM00415">
    <property type="entry name" value="HSF"/>
    <property type="match status" value="1"/>
</dbReference>
<dbReference type="EMBL" id="JH795866">
    <property type="protein sequence ID" value="EJU00813.1"/>
    <property type="molecule type" value="Genomic_DNA"/>
</dbReference>
<evidence type="ECO:0000256" key="6">
    <source>
        <dbReference type="ARBA" id="ARBA00062171"/>
    </source>
</evidence>
<feature type="region of interest" description="Disordered" evidence="9">
    <location>
        <begin position="488"/>
        <end position="507"/>
    </location>
</feature>
<dbReference type="FunFam" id="1.10.10.10:FF:000027">
    <property type="entry name" value="Heat shock transcription factor 1"/>
    <property type="match status" value="1"/>
</dbReference>
<evidence type="ECO:0000256" key="7">
    <source>
        <dbReference type="PROSITE-ProRule" id="PRU00169"/>
    </source>
</evidence>
<organism evidence="11 12">
    <name type="scientific">Dacryopinax primogenitus (strain DJM 731)</name>
    <name type="common">Brown rot fungus</name>
    <dbReference type="NCBI Taxonomy" id="1858805"/>
    <lineage>
        <taxon>Eukaryota</taxon>
        <taxon>Fungi</taxon>
        <taxon>Dikarya</taxon>
        <taxon>Basidiomycota</taxon>
        <taxon>Agaricomycotina</taxon>
        <taxon>Dacrymycetes</taxon>
        <taxon>Dacrymycetales</taxon>
        <taxon>Dacrymycetaceae</taxon>
        <taxon>Dacryopinax</taxon>
    </lineage>
</organism>
<evidence type="ECO:0000256" key="9">
    <source>
        <dbReference type="SAM" id="MobiDB-lite"/>
    </source>
</evidence>
<reference evidence="11 12" key="1">
    <citation type="journal article" date="2012" name="Science">
        <title>The Paleozoic origin of enzymatic lignin decomposition reconstructed from 31 fungal genomes.</title>
        <authorList>
            <person name="Floudas D."/>
            <person name="Binder M."/>
            <person name="Riley R."/>
            <person name="Barry K."/>
            <person name="Blanchette R.A."/>
            <person name="Henrissat B."/>
            <person name="Martinez A.T."/>
            <person name="Otillar R."/>
            <person name="Spatafora J.W."/>
            <person name="Yadav J.S."/>
            <person name="Aerts A."/>
            <person name="Benoit I."/>
            <person name="Boyd A."/>
            <person name="Carlson A."/>
            <person name="Copeland A."/>
            <person name="Coutinho P.M."/>
            <person name="de Vries R.P."/>
            <person name="Ferreira P."/>
            <person name="Findley K."/>
            <person name="Foster B."/>
            <person name="Gaskell J."/>
            <person name="Glotzer D."/>
            <person name="Gorecki P."/>
            <person name="Heitman J."/>
            <person name="Hesse C."/>
            <person name="Hori C."/>
            <person name="Igarashi K."/>
            <person name="Jurgens J.A."/>
            <person name="Kallen N."/>
            <person name="Kersten P."/>
            <person name="Kohler A."/>
            <person name="Kuees U."/>
            <person name="Kumar T.K.A."/>
            <person name="Kuo A."/>
            <person name="LaButti K."/>
            <person name="Larrondo L.F."/>
            <person name="Lindquist E."/>
            <person name="Ling A."/>
            <person name="Lombard V."/>
            <person name="Lucas S."/>
            <person name="Lundell T."/>
            <person name="Martin R."/>
            <person name="McLaughlin D.J."/>
            <person name="Morgenstern I."/>
            <person name="Morin E."/>
            <person name="Murat C."/>
            <person name="Nagy L.G."/>
            <person name="Nolan M."/>
            <person name="Ohm R.A."/>
            <person name="Patyshakuliyeva A."/>
            <person name="Rokas A."/>
            <person name="Ruiz-Duenas F.J."/>
            <person name="Sabat G."/>
            <person name="Salamov A."/>
            <person name="Samejima M."/>
            <person name="Schmutz J."/>
            <person name="Slot J.C."/>
            <person name="St John F."/>
            <person name="Stenlid J."/>
            <person name="Sun H."/>
            <person name="Sun S."/>
            <person name="Syed K."/>
            <person name="Tsang A."/>
            <person name="Wiebenga A."/>
            <person name="Young D."/>
            <person name="Pisabarro A."/>
            <person name="Eastwood D.C."/>
            <person name="Martin F."/>
            <person name="Cullen D."/>
            <person name="Grigoriev I.V."/>
            <person name="Hibbett D.S."/>
        </authorList>
    </citation>
    <scope>NUCLEOTIDE SEQUENCE [LARGE SCALE GENOMIC DNA]</scope>
    <source>
        <strain evidence="11 12">DJM-731 SS1</strain>
    </source>
</reference>
<keyword evidence="12" id="KW-1185">Reference proteome</keyword>
<feature type="compositionally biased region" description="Low complexity" evidence="9">
    <location>
        <begin position="1"/>
        <end position="20"/>
    </location>
</feature>
<dbReference type="GO" id="GO:0043565">
    <property type="term" value="F:sequence-specific DNA binding"/>
    <property type="evidence" value="ECO:0007669"/>
    <property type="project" value="InterPro"/>
</dbReference>
<feature type="region of interest" description="Disordered" evidence="9">
    <location>
        <begin position="1"/>
        <end position="70"/>
    </location>
</feature>
<evidence type="ECO:0000256" key="1">
    <source>
        <dbReference type="ARBA" id="ARBA00004123"/>
    </source>
</evidence>
<evidence type="ECO:0000256" key="2">
    <source>
        <dbReference type="ARBA" id="ARBA00023015"/>
    </source>
</evidence>
<dbReference type="OrthoDB" id="60033at2759"/>
<dbReference type="InterPro" id="IPR011006">
    <property type="entry name" value="CheY-like_superfamily"/>
</dbReference>